<dbReference type="PANTHER" id="PTHR12933:SF0">
    <property type="entry name" value="U3 SMALL NUCLEOLAR RNA-ASSOCIATED PROTEIN 25 HOMOLOG"/>
    <property type="match status" value="1"/>
</dbReference>
<gene>
    <name evidence="2" type="ORF">LIER_40992</name>
</gene>
<dbReference type="EMBL" id="BAABME010024666">
    <property type="protein sequence ID" value="GAA0170652.1"/>
    <property type="molecule type" value="Genomic_DNA"/>
</dbReference>
<dbReference type="GO" id="GO:0032040">
    <property type="term" value="C:small-subunit processome"/>
    <property type="evidence" value="ECO:0007669"/>
    <property type="project" value="TreeGrafter"/>
</dbReference>
<dbReference type="InterPro" id="IPR010678">
    <property type="entry name" value="UTP25"/>
</dbReference>
<reference evidence="2 3" key="1">
    <citation type="submission" date="2024-01" db="EMBL/GenBank/DDBJ databases">
        <title>The complete chloroplast genome sequence of Lithospermum erythrorhizon: insights into the phylogenetic relationship among Boraginaceae species and the maternal lineages of purple gromwells.</title>
        <authorList>
            <person name="Okada T."/>
            <person name="Watanabe K."/>
        </authorList>
    </citation>
    <scope>NUCLEOTIDE SEQUENCE [LARGE SCALE GENOMIC DNA]</scope>
</reference>
<feature type="compositionally biased region" description="Basic residues" evidence="1">
    <location>
        <begin position="24"/>
        <end position="37"/>
    </location>
</feature>
<dbReference type="Proteomes" id="UP001454036">
    <property type="component" value="Unassembled WGS sequence"/>
</dbReference>
<dbReference type="GO" id="GO:0019843">
    <property type="term" value="F:rRNA binding"/>
    <property type="evidence" value="ECO:0007669"/>
    <property type="project" value="TreeGrafter"/>
</dbReference>
<name>A0AAV3R8K4_LITER</name>
<organism evidence="2 3">
    <name type="scientific">Lithospermum erythrorhizon</name>
    <name type="common">Purple gromwell</name>
    <name type="synonym">Lithospermum officinale var. erythrorhizon</name>
    <dbReference type="NCBI Taxonomy" id="34254"/>
    <lineage>
        <taxon>Eukaryota</taxon>
        <taxon>Viridiplantae</taxon>
        <taxon>Streptophyta</taxon>
        <taxon>Embryophyta</taxon>
        <taxon>Tracheophyta</taxon>
        <taxon>Spermatophyta</taxon>
        <taxon>Magnoliopsida</taxon>
        <taxon>eudicotyledons</taxon>
        <taxon>Gunneridae</taxon>
        <taxon>Pentapetalae</taxon>
        <taxon>asterids</taxon>
        <taxon>lamiids</taxon>
        <taxon>Boraginales</taxon>
        <taxon>Boraginaceae</taxon>
        <taxon>Boraginoideae</taxon>
        <taxon>Lithospermeae</taxon>
        <taxon>Lithospermum</taxon>
    </lineage>
</organism>
<dbReference type="GO" id="GO:0000462">
    <property type="term" value="P:maturation of SSU-rRNA from tricistronic rRNA transcript (SSU-rRNA, 5.8S rRNA, LSU-rRNA)"/>
    <property type="evidence" value="ECO:0007669"/>
    <property type="project" value="TreeGrafter"/>
</dbReference>
<dbReference type="AlphaFoldDB" id="A0AAV3R8K4"/>
<comment type="caution">
    <text evidence="2">The sequence shown here is derived from an EMBL/GenBank/DDBJ whole genome shotgun (WGS) entry which is preliminary data.</text>
</comment>
<feature type="compositionally biased region" description="Basic and acidic residues" evidence="1">
    <location>
        <begin position="134"/>
        <end position="149"/>
    </location>
</feature>
<protein>
    <submittedName>
        <fullName evidence="2">Uncharacterized protein</fullName>
    </submittedName>
</protein>
<dbReference type="GO" id="GO:0034511">
    <property type="term" value="F:U3 snoRNA binding"/>
    <property type="evidence" value="ECO:0007669"/>
    <property type="project" value="InterPro"/>
</dbReference>
<keyword evidence="3" id="KW-1185">Reference proteome</keyword>
<feature type="region of interest" description="Disordered" evidence="1">
    <location>
        <begin position="1"/>
        <end position="177"/>
    </location>
</feature>
<evidence type="ECO:0000256" key="1">
    <source>
        <dbReference type="SAM" id="MobiDB-lite"/>
    </source>
</evidence>
<feature type="compositionally biased region" description="Acidic residues" evidence="1">
    <location>
        <begin position="49"/>
        <end position="70"/>
    </location>
</feature>
<proteinExistence type="predicted"/>
<evidence type="ECO:0000313" key="2">
    <source>
        <dbReference type="EMBL" id="GAA0170652.1"/>
    </source>
</evidence>
<dbReference type="PANTHER" id="PTHR12933">
    <property type="entry name" value="ORF PROTEIN-RELATED"/>
    <property type="match status" value="1"/>
</dbReference>
<sequence>MGKQLSGTKRGFNRPSKLNGPDRKKLKFQRTNNKKFNRSPSPSTTSDGVSEEEDEEDAGFDGEVESEEEQVVYREPTVYENLLKKLGSGNDSIADAARRRRKEEEGKSDTEEDEDEELLSSHSSESEEEGSDSESSRSPDVRMDSKRSQLDVLGEPSESDEIDSEEEKPSDNMHRTVGSSNFVKHLGHSLSQGDIDELIKTKWTYKWKSPAIDIPNCKWRGTGDLSLKVIIYAHFSFCIMFFCSEV</sequence>
<evidence type="ECO:0000313" key="3">
    <source>
        <dbReference type="Proteomes" id="UP001454036"/>
    </source>
</evidence>
<feature type="compositionally biased region" description="Acidic residues" evidence="1">
    <location>
        <begin position="157"/>
        <end position="166"/>
    </location>
</feature>
<accession>A0AAV3R8K4</accession>